<name>A0A938ZDV7_9FIRM</name>
<keyword evidence="2" id="KW-1133">Transmembrane helix</keyword>
<evidence type="ECO:0000256" key="1">
    <source>
        <dbReference type="SAM" id="MobiDB-lite"/>
    </source>
</evidence>
<accession>A0A938ZDV7</accession>
<evidence type="ECO:0000313" key="5">
    <source>
        <dbReference type="Proteomes" id="UP000737612"/>
    </source>
</evidence>
<evidence type="ECO:0000256" key="2">
    <source>
        <dbReference type="SAM" id="Phobius"/>
    </source>
</evidence>
<evidence type="ECO:0000259" key="3">
    <source>
        <dbReference type="Pfam" id="PF04536"/>
    </source>
</evidence>
<reference evidence="4" key="1">
    <citation type="submission" date="2021-02" db="EMBL/GenBank/DDBJ databases">
        <title>Metagenome-assembled genomes from human diarrheal sample B26.</title>
        <authorList>
            <person name="Ateba T.P."/>
            <person name="Alayande K.A."/>
            <person name="Mwanza M."/>
        </authorList>
    </citation>
    <scope>NUCLEOTIDE SEQUENCE</scope>
    <source>
        <strain evidence="4">06WH</strain>
    </source>
</reference>
<gene>
    <name evidence="4" type="ORF">JTJ23_07100</name>
</gene>
<comment type="caution">
    <text evidence="4">The sequence shown here is derived from an EMBL/GenBank/DDBJ whole genome shotgun (WGS) entry which is preliminary data.</text>
</comment>
<feature type="transmembrane region" description="Helical" evidence="2">
    <location>
        <begin position="185"/>
        <end position="203"/>
    </location>
</feature>
<protein>
    <submittedName>
        <fullName evidence="4">TPM domain-containing protein</fullName>
    </submittedName>
</protein>
<dbReference type="Pfam" id="PF04536">
    <property type="entry name" value="TPM_phosphatase"/>
    <property type="match status" value="1"/>
</dbReference>
<feature type="domain" description="TPM" evidence="3">
    <location>
        <begin position="36"/>
        <end position="154"/>
    </location>
</feature>
<keyword evidence="2" id="KW-0812">Transmembrane</keyword>
<feature type="compositionally biased region" description="Gly residues" evidence="1">
    <location>
        <begin position="250"/>
        <end position="263"/>
    </location>
</feature>
<evidence type="ECO:0000313" key="4">
    <source>
        <dbReference type="EMBL" id="MBN2953355.1"/>
    </source>
</evidence>
<dbReference type="EMBL" id="JAFHBD010000031">
    <property type="protein sequence ID" value="MBN2953355.1"/>
    <property type="molecule type" value="Genomic_DNA"/>
</dbReference>
<feature type="region of interest" description="Disordered" evidence="1">
    <location>
        <begin position="244"/>
        <end position="281"/>
    </location>
</feature>
<organism evidence="4 5">
    <name type="scientific">Fusicatenibacter saccharivorans</name>
    <dbReference type="NCBI Taxonomy" id="1150298"/>
    <lineage>
        <taxon>Bacteria</taxon>
        <taxon>Bacillati</taxon>
        <taxon>Bacillota</taxon>
        <taxon>Clostridia</taxon>
        <taxon>Lachnospirales</taxon>
        <taxon>Lachnospiraceae</taxon>
        <taxon>Fusicatenibacter</taxon>
    </lineage>
</organism>
<sequence>MRRMKKAGQYLLGIFAALLLCGIFSVNTVKAESQHIYDNASLLSDAEEQDLERSCVEFENNTEIHMVILTERSSGSEDCQAIADDFYDKKYPKEPNGVCFLIDMGQRQIVISTSGIMQYYMSDTEIDDILQAAQGYAKDGDYAGTFAKMITMTQECFDRGVSDADYLITEDGSIIHYRKINSTEALIAVIAAAATGILVYFGIWKSYRRKKNRGAKSYADLKRVNIRDRRDALIDRHVSMHKIQKDDGNHGGGVSGGGGGGGSTVHTSSSGNSHGGGSIGF</sequence>
<dbReference type="InterPro" id="IPR007621">
    <property type="entry name" value="TPM_dom"/>
</dbReference>
<dbReference type="Proteomes" id="UP000737612">
    <property type="component" value="Unassembled WGS sequence"/>
</dbReference>
<proteinExistence type="predicted"/>
<dbReference type="Gene3D" id="3.10.310.50">
    <property type="match status" value="1"/>
</dbReference>
<dbReference type="AlphaFoldDB" id="A0A938ZDV7"/>
<keyword evidence="2" id="KW-0472">Membrane</keyword>